<dbReference type="KEGG" id="ais:BUW96_10565"/>
<keyword evidence="2" id="KW-1185">Reference proteome</keyword>
<dbReference type="AlphaFoldDB" id="A0A6S7F2D7"/>
<name>A0A6S7F2D7_9BURK</name>
<evidence type="ECO:0008006" key="3">
    <source>
        <dbReference type="Google" id="ProtNLM"/>
    </source>
</evidence>
<protein>
    <recommendedName>
        <fullName evidence="3">Sel1 repeat family protein</fullName>
    </recommendedName>
</protein>
<dbReference type="InterPro" id="IPR011990">
    <property type="entry name" value="TPR-like_helical_dom_sf"/>
</dbReference>
<reference evidence="1 2" key="1">
    <citation type="submission" date="2020-04" db="EMBL/GenBank/DDBJ databases">
        <authorList>
            <person name="De Canck E."/>
        </authorList>
    </citation>
    <scope>NUCLEOTIDE SEQUENCE [LARGE SCALE GENOMIC DNA]</scope>
    <source>
        <strain evidence="1 2">LMG 6000</strain>
    </source>
</reference>
<dbReference type="EMBL" id="CADILH010000005">
    <property type="protein sequence ID" value="CAB3933175.1"/>
    <property type="molecule type" value="Genomic_DNA"/>
</dbReference>
<dbReference type="RefSeq" id="WP_042797196.1">
    <property type="nucleotide sequence ID" value="NZ_CADIJK010000003.1"/>
</dbReference>
<accession>A0A6S7F2D7</accession>
<evidence type="ECO:0000313" key="2">
    <source>
        <dbReference type="Proteomes" id="UP000494183"/>
    </source>
</evidence>
<evidence type="ECO:0000313" key="1">
    <source>
        <dbReference type="EMBL" id="CAB3933175.1"/>
    </source>
</evidence>
<proteinExistence type="predicted"/>
<gene>
    <name evidence="1" type="ORF">LMG6000_03094</name>
</gene>
<dbReference type="SUPFAM" id="SSF81901">
    <property type="entry name" value="HCP-like"/>
    <property type="match status" value="1"/>
</dbReference>
<organism evidence="1 2">
    <name type="scientific">Achromobacter insolitus</name>
    <dbReference type="NCBI Taxonomy" id="217204"/>
    <lineage>
        <taxon>Bacteria</taxon>
        <taxon>Pseudomonadati</taxon>
        <taxon>Pseudomonadota</taxon>
        <taxon>Betaproteobacteria</taxon>
        <taxon>Burkholderiales</taxon>
        <taxon>Alcaligenaceae</taxon>
        <taxon>Achromobacter</taxon>
    </lineage>
</organism>
<dbReference type="OrthoDB" id="8657468at2"/>
<dbReference type="Gene3D" id="1.25.40.10">
    <property type="entry name" value="Tetratricopeptide repeat domain"/>
    <property type="match status" value="1"/>
</dbReference>
<dbReference type="GeneID" id="92763466"/>
<dbReference type="Proteomes" id="UP000494183">
    <property type="component" value="Unassembled WGS sequence"/>
</dbReference>
<sequence length="124" mass="13974">MTRKALFVSTFVLLLCVALTALFWRYQFAHMPSSLRSLVEGQVGEGMHIYGESPRKDREVERALLAEAQRGDAAAQYMQGMVLEQLDMAAALRWYEAAAAQGYEAAIQRLRQLREQALANQARP</sequence>